<evidence type="ECO:0000256" key="1">
    <source>
        <dbReference type="SAM" id="Phobius"/>
    </source>
</evidence>
<evidence type="ECO:0000313" key="2">
    <source>
        <dbReference type="EMBL" id="MPM84699.1"/>
    </source>
</evidence>
<organism evidence="2">
    <name type="scientific">bioreactor metagenome</name>
    <dbReference type="NCBI Taxonomy" id="1076179"/>
    <lineage>
        <taxon>unclassified sequences</taxon>
        <taxon>metagenomes</taxon>
        <taxon>ecological metagenomes</taxon>
    </lineage>
</organism>
<evidence type="ECO:0008006" key="3">
    <source>
        <dbReference type="Google" id="ProtNLM"/>
    </source>
</evidence>
<feature type="transmembrane region" description="Helical" evidence="1">
    <location>
        <begin position="25"/>
        <end position="44"/>
    </location>
</feature>
<keyword evidence="1" id="KW-0812">Transmembrane</keyword>
<feature type="transmembrane region" description="Helical" evidence="1">
    <location>
        <begin position="51"/>
        <end position="71"/>
    </location>
</feature>
<feature type="transmembrane region" description="Helical" evidence="1">
    <location>
        <begin position="118"/>
        <end position="136"/>
    </location>
</feature>
<reference evidence="2" key="1">
    <citation type="submission" date="2019-08" db="EMBL/GenBank/DDBJ databases">
        <authorList>
            <person name="Kucharzyk K."/>
            <person name="Murdoch R.W."/>
            <person name="Higgins S."/>
            <person name="Loffler F."/>
        </authorList>
    </citation>
    <scope>NUCLEOTIDE SEQUENCE</scope>
</reference>
<dbReference type="AlphaFoldDB" id="A0A645D667"/>
<comment type="caution">
    <text evidence="2">The sequence shown here is derived from an EMBL/GenBank/DDBJ whole genome shotgun (WGS) entry which is preliminary data.</text>
</comment>
<protein>
    <recommendedName>
        <fullName evidence="3">Glycosyltransferase RgtA/B/C/D-like domain-containing protein</fullName>
    </recommendedName>
</protein>
<feature type="transmembrane region" description="Helical" evidence="1">
    <location>
        <begin position="247"/>
        <end position="265"/>
    </location>
</feature>
<feature type="transmembrane region" description="Helical" evidence="1">
    <location>
        <begin position="169"/>
        <end position="189"/>
    </location>
</feature>
<feature type="transmembrane region" description="Helical" evidence="1">
    <location>
        <begin position="91"/>
        <end position="111"/>
    </location>
</feature>
<feature type="transmembrane region" description="Helical" evidence="1">
    <location>
        <begin position="201"/>
        <end position="218"/>
    </location>
</feature>
<accession>A0A645D667</accession>
<gene>
    <name evidence="2" type="ORF">SDC9_131772</name>
</gene>
<sequence length="270" mass="31448">MILSIFSITIFNILLIIQINSKYSIIRAKSFLPVFFFALFISVWKETHFLYLSHLALSVFLICLMLFLGMYRNRKAVEPAFIGSFLMSLTGLINPVYLFLIPVSWIGFMILKCFSIKVFFASVIGLIVPWIYYFSYNLYTGNEMHLFENLFFEFKPYFIFSGRALHEQIYIIVIISLLITGLAGIYTNLLNDSIQTRKNINLILVYLVFLILLVISFAKHALSLLPFIAFCLAMLLSHPFTLNKSKLYPLLFIIFCLVNIAYMFFNYYTL</sequence>
<name>A0A645D667_9ZZZZ</name>
<keyword evidence="1" id="KW-1133">Transmembrane helix</keyword>
<keyword evidence="1" id="KW-0472">Membrane</keyword>
<dbReference type="EMBL" id="VSSQ01033181">
    <property type="protein sequence ID" value="MPM84699.1"/>
    <property type="molecule type" value="Genomic_DNA"/>
</dbReference>
<proteinExistence type="predicted"/>